<accession>A0A445D155</accession>
<organism evidence="1 2">
    <name type="scientific">Arachis hypogaea</name>
    <name type="common">Peanut</name>
    <dbReference type="NCBI Taxonomy" id="3818"/>
    <lineage>
        <taxon>Eukaryota</taxon>
        <taxon>Viridiplantae</taxon>
        <taxon>Streptophyta</taxon>
        <taxon>Embryophyta</taxon>
        <taxon>Tracheophyta</taxon>
        <taxon>Spermatophyta</taxon>
        <taxon>Magnoliopsida</taxon>
        <taxon>eudicotyledons</taxon>
        <taxon>Gunneridae</taxon>
        <taxon>Pentapetalae</taxon>
        <taxon>rosids</taxon>
        <taxon>fabids</taxon>
        <taxon>Fabales</taxon>
        <taxon>Fabaceae</taxon>
        <taxon>Papilionoideae</taxon>
        <taxon>50 kb inversion clade</taxon>
        <taxon>dalbergioids sensu lato</taxon>
        <taxon>Dalbergieae</taxon>
        <taxon>Pterocarpus clade</taxon>
        <taxon>Arachis</taxon>
    </lineage>
</organism>
<dbReference type="AlphaFoldDB" id="A0A445D155"/>
<dbReference type="Gene3D" id="3.20.20.100">
    <property type="entry name" value="NADP-dependent oxidoreductase domain"/>
    <property type="match status" value="1"/>
</dbReference>
<dbReference type="Proteomes" id="UP000289738">
    <property type="component" value="Chromosome A05"/>
</dbReference>
<comment type="caution">
    <text evidence="1">The sequence shown here is derived from an EMBL/GenBank/DDBJ whole genome shotgun (WGS) entry which is preliminary data.</text>
</comment>
<protein>
    <recommendedName>
        <fullName evidence="3">NADP-dependent oxidoreductase domain-containing protein</fullName>
    </recommendedName>
</protein>
<proteinExistence type="predicted"/>
<dbReference type="EMBL" id="SDMP01000005">
    <property type="protein sequence ID" value="RYR56937.1"/>
    <property type="molecule type" value="Genomic_DNA"/>
</dbReference>
<dbReference type="PROSITE" id="PS00063">
    <property type="entry name" value="ALDOKETO_REDUCTASE_3"/>
    <property type="match status" value="1"/>
</dbReference>
<evidence type="ECO:0008006" key="3">
    <source>
        <dbReference type="Google" id="ProtNLM"/>
    </source>
</evidence>
<dbReference type="InterPro" id="IPR036812">
    <property type="entry name" value="NAD(P)_OxRdtase_dom_sf"/>
</dbReference>
<gene>
    <name evidence="1" type="ORF">Ahy_A05g022673</name>
</gene>
<evidence type="ECO:0000313" key="2">
    <source>
        <dbReference type="Proteomes" id="UP000289738"/>
    </source>
</evidence>
<dbReference type="STRING" id="3818.A0A445D155"/>
<dbReference type="InterPro" id="IPR018170">
    <property type="entry name" value="Aldo/ket_reductase_CS"/>
</dbReference>
<evidence type="ECO:0000313" key="1">
    <source>
        <dbReference type="EMBL" id="RYR56937.1"/>
    </source>
</evidence>
<sequence length="67" mass="8072">MRWIYEAAASAIVKSFKKKRMRENLDIFEWELSQEESDKISKIPQSRLYKAEFYVSENGVYKSLEEF</sequence>
<name>A0A445D155_ARAHY</name>
<keyword evidence="2" id="KW-1185">Reference proteome</keyword>
<reference evidence="1 2" key="1">
    <citation type="submission" date="2019-01" db="EMBL/GenBank/DDBJ databases">
        <title>Sequencing of cultivated peanut Arachis hypogaea provides insights into genome evolution and oil improvement.</title>
        <authorList>
            <person name="Chen X."/>
        </authorList>
    </citation>
    <scope>NUCLEOTIDE SEQUENCE [LARGE SCALE GENOMIC DNA]</scope>
    <source>
        <strain evidence="2">cv. Fuhuasheng</strain>
        <tissue evidence="1">Leaves</tissue>
    </source>
</reference>
<dbReference type="SUPFAM" id="SSF51430">
    <property type="entry name" value="NAD(P)-linked oxidoreductase"/>
    <property type="match status" value="1"/>
</dbReference>
<dbReference type="GO" id="GO:0016491">
    <property type="term" value="F:oxidoreductase activity"/>
    <property type="evidence" value="ECO:0007669"/>
    <property type="project" value="InterPro"/>
</dbReference>